<dbReference type="EMBL" id="JACXZS010000005">
    <property type="protein sequence ID" value="MBD3941825.1"/>
    <property type="molecule type" value="Genomic_DNA"/>
</dbReference>
<evidence type="ECO:0000256" key="1">
    <source>
        <dbReference type="SAM" id="MobiDB-lite"/>
    </source>
</evidence>
<protein>
    <recommendedName>
        <fullName evidence="4">DUF559 domain-containing protein</fullName>
    </recommendedName>
</protein>
<keyword evidence="3" id="KW-1185">Reference proteome</keyword>
<gene>
    <name evidence="2" type="ORF">IF188_08980</name>
</gene>
<name>A0ABR8NMD6_9MICO</name>
<feature type="compositionally biased region" description="Basic and acidic residues" evidence="1">
    <location>
        <begin position="1"/>
        <end position="10"/>
    </location>
</feature>
<proteinExistence type="predicted"/>
<reference evidence="2 3" key="1">
    <citation type="submission" date="2020-09" db="EMBL/GenBank/DDBJ databases">
        <title>Isolation and identification of active actinomycetes.</title>
        <authorList>
            <person name="Li X."/>
        </authorList>
    </citation>
    <scope>NUCLEOTIDE SEQUENCE [LARGE SCALE GENOMIC DNA]</scope>
    <source>
        <strain evidence="2 3">NEAU-LLC</strain>
    </source>
</reference>
<feature type="region of interest" description="Disordered" evidence="1">
    <location>
        <begin position="1"/>
        <end position="31"/>
    </location>
</feature>
<dbReference type="InterPro" id="IPR011335">
    <property type="entry name" value="Restrct_endonuc-II-like"/>
</dbReference>
<organism evidence="2 3">
    <name type="scientific">Microbacterium helvum</name>
    <dbReference type="NCBI Taxonomy" id="2773713"/>
    <lineage>
        <taxon>Bacteria</taxon>
        <taxon>Bacillati</taxon>
        <taxon>Actinomycetota</taxon>
        <taxon>Actinomycetes</taxon>
        <taxon>Micrococcales</taxon>
        <taxon>Microbacteriaceae</taxon>
        <taxon>Microbacterium</taxon>
    </lineage>
</organism>
<evidence type="ECO:0000313" key="2">
    <source>
        <dbReference type="EMBL" id="MBD3941825.1"/>
    </source>
</evidence>
<dbReference type="SUPFAM" id="SSF52980">
    <property type="entry name" value="Restriction endonuclease-like"/>
    <property type="match status" value="1"/>
</dbReference>
<dbReference type="Proteomes" id="UP000598426">
    <property type="component" value="Unassembled WGS sequence"/>
</dbReference>
<evidence type="ECO:0000313" key="3">
    <source>
        <dbReference type="Proteomes" id="UP000598426"/>
    </source>
</evidence>
<accession>A0ABR8NMD6</accession>
<dbReference type="RefSeq" id="WP_191171454.1">
    <property type="nucleotide sequence ID" value="NZ_JACXZS010000005.1"/>
</dbReference>
<comment type="caution">
    <text evidence="2">The sequence shown here is derived from an EMBL/GenBank/DDBJ whole genome shotgun (WGS) entry which is preliminary data.</text>
</comment>
<sequence>MRATDLDRPFHGVRGRPPAPKTDDRRDDEPAPTRWDAARAVEKLKAQAFATVMPPQMFFAGRTAAVLQGAPIDPGDQIVVGVLAPDRAPRATGVRGVKVASKLAFVHTHDGLRMTTPASTWAMLGAELSTRELVALGDWFVRVPRDERGRLQPGLQLATIDHLERAVEAGRRVGVAKLRDALPLIRVGSSSPLETEFRIDAAAGGLPEPALDVEIRDAAGTLLGITEVVYRDQRVGVEVEGDHHRTSRAQWERDIDKYASYAAEGWEVVRLTSKQIRGARPTAVAIVRAALVRRGWTPS</sequence>
<evidence type="ECO:0008006" key="4">
    <source>
        <dbReference type="Google" id="ProtNLM"/>
    </source>
</evidence>
<feature type="compositionally biased region" description="Basic and acidic residues" evidence="1">
    <location>
        <begin position="21"/>
        <end position="31"/>
    </location>
</feature>